<reference evidence="1 2" key="1">
    <citation type="journal article" date="2019" name="Nat. Ecol. Evol.">
        <title>Megaphylogeny resolves global patterns of mushroom evolution.</title>
        <authorList>
            <person name="Varga T."/>
            <person name="Krizsan K."/>
            <person name="Foldi C."/>
            <person name="Dima B."/>
            <person name="Sanchez-Garcia M."/>
            <person name="Sanchez-Ramirez S."/>
            <person name="Szollosi G.J."/>
            <person name="Szarkandi J.G."/>
            <person name="Papp V."/>
            <person name="Albert L."/>
            <person name="Andreopoulos W."/>
            <person name="Angelini C."/>
            <person name="Antonin V."/>
            <person name="Barry K.W."/>
            <person name="Bougher N.L."/>
            <person name="Buchanan P."/>
            <person name="Buyck B."/>
            <person name="Bense V."/>
            <person name="Catcheside P."/>
            <person name="Chovatia M."/>
            <person name="Cooper J."/>
            <person name="Damon W."/>
            <person name="Desjardin D."/>
            <person name="Finy P."/>
            <person name="Geml J."/>
            <person name="Haridas S."/>
            <person name="Hughes K."/>
            <person name="Justo A."/>
            <person name="Karasinski D."/>
            <person name="Kautmanova I."/>
            <person name="Kiss B."/>
            <person name="Kocsube S."/>
            <person name="Kotiranta H."/>
            <person name="LaButti K.M."/>
            <person name="Lechner B.E."/>
            <person name="Liimatainen K."/>
            <person name="Lipzen A."/>
            <person name="Lukacs Z."/>
            <person name="Mihaltcheva S."/>
            <person name="Morgado L.N."/>
            <person name="Niskanen T."/>
            <person name="Noordeloos M.E."/>
            <person name="Ohm R.A."/>
            <person name="Ortiz-Santana B."/>
            <person name="Ovrebo C."/>
            <person name="Racz N."/>
            <person name="Riley R."/>
            <person name="Savchenko A."/>
            <person name="Shiryaev A."/>
            <person name="Soop K."/>
            <person name="Spirin V."/>
            <person name="Szebenyi C."/>
            <person name="Tomsovsky M."/>
            <person name="Tulloss R.E."/>
            <person name="Uehling J."/>
            <person name="Grigoriev I.V."/>
            <person name="Vagvolgyi C."/>
            <person name="Papp T."/>
            <person name="Martin F.M."/>
            <person name="Miettinen O."/>
            <person name="Hibbett D.S."/>
            <person name="Nagy L.G."/>
        </authorList>
    </citation>
    <scope>NUCLEOTIDE SEQUENCE [LARGE SCALE GENOMIC DNA]</scope>
    <source>
        <strain evidence="1 2">NL-1719</strain>
    </source>
</reference>
<keyword evidence="1" id="KW-0378">Hydrolase</keyword>
<gene>
    <name evidence="1" type="ORF">BDN72DRAFT_834071</name>
</gene>
<dbReference type="EMBL" id="ML208271">
    <property type="protein sequence ID" value="TFK74059.1"/>
    <property type="molecule type" value="Genomic_DNA"/>
</dbReference>
<evidence type="ECO:0000313" key="1">
    <source>
        <dbReference type="EMBL" id="TFK74059.1"/>
    </source>
</evidence>
<proteinExistence type="predicted"/>
<evidence type="ECO:0000313" key="2">
    <source>
        <dbReference type="Proteomes" id="UP000308600"/>
    </source>
</evidence>
<name>A0ACD3B8N4_9AGAR</name>
<sequence length="672" mass="71345">MQVVHLTRSRSSVLGKRPHHSEPATSLQSLKTEQLQTPDSTPNAKRVRTSLTLVDGDSNKENVPPFVGDVLNVETSPSAGRTVRGLGRSSTELALTPSRSRAGTLRRASTAILPVTPTNEIYSLAIATPPPSPPKLLLPIHARARALLRATCNSDSAPIAGRDGEKAKITAFVDAFVQDSAVEGEHFALYISGSPGTGKTALVNSVLRSIASGVKVVNVNCMALQNVDALWERLLEEMQAGTKRKASARGRKLSVRDALEPLLSSLDGKCIVLLDELDHIAPNSQALNSLFSIPAKLPDRVRVIGIANTHTLTSSGASGDSPSVNVETIHFAPYTPAQLQQILQARLAPLSAHPDGSTEAEIKKFLPSPTLMLLTKKIAALTGDVRSLFEVLRGAIDLAVSAPAAAGPEENPLNRPAPSVAPNHILAALKAYAPSSSSKTVPTFVAAAPPKNTSNSETITKIRNLGLQARLVLLTMMAASKRLEAGLFLSAPTSTPKKQPASPLKRTTSTGTARIDTGIETSQLHSFYTTILTRQDAGVFEPVSRSEFCDLVNVLEGTGLLTSTSTALSATSVKSTPTKRRAFGRSASFGGSKALANDASAGEVRLASGVWAEEVLRGLGVSEETTEVVDVREEELANIWEREKVRMNRELKNIARASAAKDAIVFEDAQED</sequence>
<organism evidence="1 2">
    <name type="scientific">Pluteus cervinus</name>
    <dbReference type="NCBI Taxonomy" id="181527"/>
    <lineage>
        <taxon>Eukaryota</taxon>
        <taxon>Fungi</taxon>
        <taxon>Dikarya</taxon>
        <taxon>Basidiomycota</taxon>
        <taxon>Agaricomycotina</taxon>
        <taxon>Agaricomycetes</taxon>
        <taxon>Agaricomycetidae</taxon>
        <taxon>Agaricales</taxon>
        <taxon>Pluteineae</taxon>
        <taxon>Pluteaceae</taxon>
        <taxon>Pluteus</taxon>
    </lineage>
</organism>
<dbReference type="Proteomes" id="UP000308600">
    <property type="component" value="Unassembled WGS sequence"/>
</dbReference>
<accession>A0ACD3B8N4</accession>
<protein>
    <submittedName>
        <fullName evidence="1">P-loop containing nucleoside triphosphate hydrolase protein</fullName>
    </submittedName>
</protein>
<keyword evidence="2" id="KW-1185">Reference proteome</keyword>